<dbReference type="InterPro" id="IPR021139">
    <property type="entry name" value="NYN"/>
</dbReference>
<comment type="caution">
    <text evidence="3">The sequence shown here is derived from an EMBL/GenBank/DDBJ whole genome shotgun (WGS) entry which is preliminary data.</text>
</comment>
<dbReference type="Pfam" id="PF01936">
    <property type="entry name" value="NYN"/>
    <property type="match status" value="1"/>
</dbReference>
<dbReference type="PANTHER" id="PTHR35811">
    <property type="entry name" value="SLR1870 PROTEIN"/>
    <property type="match status" value="1"/>
</dbReference>
<dbReference type="OrthoDB" id="9783963at2"/>
<protein>
    <submittedName>
        <fullName evidence="3">NYN domain-containing protein</fullName>
    </submittedName>
</protein>
<name>A0A368Y221_9BURK</name>
<organism evidence="3 4">
    <name type="scientific">Pseudorhodoferax soli</name>
    <dbReference type="NCBI Taxonomy" id="545864"/>
    <lineage>
        <taxon>Bacteria</taxon>
        <taxon>Pseudomonadati</taxon>
        <taxon>Pseudomonadota</taxon>
        <taxon>Betaproteobacteria</taxon>
        <taxon>Burkholderiales</taxon>
        <taxon>Comamonadaceae</taxon>
    </lineage>
</organism>
<dbReference type="EMBL" id="QPJK01000002">
    <property type="protein sequence ID" value="RCW74370.1"/>
    <property type="molecule type" value="Genomic_DNA"/>
</dbReference>
<evidence type="ECO:0000256" key="1">
    <source>
        <dbReference type="SAM" id="MobiDB-lite"/>
    </source>
</evidence>
<evidence type="ECO:0000313" key="3">
    <source>
        <dbReference type="EMBL" id="RCW74370.1"/>
    </source>
</evidence>
<feature type="region of interest" description="Disordered" evidence="1">
    <location>
        <begin position="160"/>
        <end position="223"/>
    </location>
</feature>
<accession>A0A368Y221</accession>
<proteinExistence type="predicted"/>
<dbReference type="GO" id="GO:0004540">
    <property type="term" value="F:RNA nuclease activity"/>
    <property type="evidence" value="ECO:0007669"/>
    <property type="project" value="InterPro"/>
</dbReference>
<feature type="domain" description="NYN" evidence="2">
    <location>
        <begin position="10"/>
        <end position="130"/>
    </location>
</feature>
<feature type="compositionally biased region" description="Low complexity" evidence="1">
    <location>
        <begin position="190"/>
        <end position="200"/>
    </location>
</feature>
<gene>
    <name evidence="3" type="ORF">DES41_102693</name>
</gene>
<keyword evidence="4" id="KW-1185">Reference proteome</keyword>
<reference evidence="3 4" key="1">
    <citation type="submission" date="2018-07" db="EMBL/GenBank/DDBJ databases">
        <title>Genomic Encyclopedia of Type Strains, Phase IV (KMG-IV): sequencing the most valuable type-strain genomes for metagenomic binning, comparative biology and taxonomic classification.</title>
        <authorList>
            <person name="Goeker M."/>
        </authorList>
    </citation>
    <scope>NUCLEOTIDE SEQUENCE [LARGE SCALE GENOMIC DNA]</scope>
    <source>
        <strain evidence="3 4">DSM 21634</strain>
    </source>
</reference>
<evidence type="ECO:0000313" key="4">
    <source>
        <dbReference type="Proteomes" id="UP000252884"/>
    </source>
</evidence>
<dbReference type="CDD" id="cd11297">
    <property type="entry name" value="PIN_LabA-like_N_1"/>
    <property type="match status" value="1"/>
</dbReference>
<evidence type="ECO:0000259" key="2">
    <source>
        <dbReference type="Pfam" id="PF01936"/>
    </source>
</evidence>
<dbReference type="RefSeq" id="WP_114467474.1">
    <property type="nucleotide sequence ID" value="NZ_QPJK01000002.1"/>
</dbReference>
<feature type="compositionally biased region" description="Basic residues" evidence="1">
    <location>
        <begin position="178"/>
        <end position="189"/>
    </location>
</feature>
<dbReference type="PANTHER" id="PTHR35811:SF1">
    <property type="entry name" value="HTH OST-TYPE DOMAIN-CONTAINING PROTEIN"/>
    <property type="match status" value="1"/>
</dbReference>
<feature type="compositionally biased region" description="Pro residues" evidence="1">
    <location>
        <begin position="161"/>
        <end position="171"/>
    </location>
</feature>
<dbReference type="Proteomes" id="UP000252884">
    <property type="component" value="Unassembled WGS sequence"/>
</dbReference>
<sequence>MSALVPTGPVVLLIDADNLSAPEMVAQALRHLTQLAGPVAIRRAYGSAENLKGLAGVLREFAFHLCVNLPLAKNTTDMALAVDAMDLCARYAPGVLAIGTGDADFAPLVLRLRERGVRTVCFSQANKMSPEVHGFYDEVVLLGARRSAAASVVAVAAPVTAPAPQPAPAPASAPARKTAARKTPARKTAAKAVVEAASAPAPAPAPVAPPPEPVPAPAPTPAPAPVSARAAAAAAREAELSERVQSLLRELPGVAEGQEVDFGEVAKRLRESKLLGRQAVMSKFLKKHVPGVELTPQAQPRKLRWAPGTA</sequence>
<feature type="compositionally biased region" description="Pro residues" evidence="1">
    <location>
        <begin position="201"/>
        <end position="223"/>
    </location>
</feature>
<dbReference type="Gene3D" id="3.40.50.1010">
    <property type="entry name" value="5'-nuclease"/>
    <property type="match status" value="1"/>
</dbReference>
<dbReference type="AlphaFoldDB" id="A0A368Y221"/>